<evidence type="ECO:0000256" key="1">
    <source>
        <dbReference type="ARBA" id="ARBA00022574"/>
    </source>
</evidence>
<evidence type="ECO:0000256" key="3">
    <source>
        <dbReference type="ARBA" id="ARBA00022741"/>
    </source>
</evidence>
<feature type="repeat" description="WD" evidence="5">
    <location>
        <begin position="1470"/>
        <end position="1511"/>
    </location>
</feature>
<gene>
    <name evidence="10" type="primary">pknD_4</name>
    <name evidence="10" type="ORF">Pan54_49300</name>
</gene>
<dbReference type="Pfam" id="PF00400">
    <property type="entry name" value="WD40"/>
    <property type="match status" value="16"/>
</dbReference>
<dbReference type="RefSeq" id="WP_146505904.1">
    <property type="nucleotide sequence ID" value="NZ_SJPG01000001.1"/>
</dbReference>
<dbReference type="SMART" id="SM00220">
    <property type="entry name" value="S_TKc"/>
    <property type="match status" value="1"/>
</dbReference>
<evidence type="ECO:0000256" key="8">
    <source>
        <dbReference type="SAM" id="MobiDB-lite"/>
    </source>
</evidence>
<dbReference type="PROSITE" id="PS50082">
    <property type="entry name" value="WD_REPEATS_2"/>
    <property type="match status" value="14"/>
</dbReference>
<dbReference type="Proteomes" id="UP000316095">
    <property type="component" value="Unassembled WGS sequence"/>
</dbReference>
<keyword evidence="3 6" id="KW-0547">Nucleotide-binding</keyword>
<dbReference type="GO" id="GO:0004674">
    <property type="term" value="F:protein serine/threonine kinase activity"/>
    <property type="evidence" value="ECO:0007669"/>
    <property type="project" value="UniProtKB-EC"/>
</dbReference>
<keyword evidence="2" id="KW-0677">Repeat</keyword>
<dbReference type="InterPro" id="IPR000719">
    <property type="entry name" value="Prot_kinase_dom"/>
</dbReference>
<protein>
    <submittedName>
        <fullName evidence="10">Serine/threonine-protein kinase PknD</fullName>
        <ecNumber evidence="10">2.7.11.1</ecNumber>
    </submittedName>
</protein>
<accession>A0A5C5XNP9</accession>
<dbReference type="PRINTS" id="PR00320">
    <property type="entry name" value="GPROTEINBRPT"/>
</dbReference>
<dbReference type="InterPro" id="IPR011009">
    <property type="entry name" value="Kinase-like_dom_sf"/>
</dbReference>
<feature type="binding site" evidence="6">
    <location>
        <position position="249"/>
    </location>
    <ligand>
        <name>ATP</name>
        <dbReference type="ChEBI" id="CHEBI:30616"/>
    </ligand>
</feature>
<feature type="compositionally biased region" description="Acidic residues" evidence="8">
    <location>
        <begin position="46"/>
        <end position="58"/>
    </location>
</feature>
<evidence type="ECO:0000256" key="7">
    <source>
        <dbReference type="SAM" id="Coils"/>
    </source>
</evidence>
<evidence type="ECO:0000313" key="11">
    <source>
        <dbReference type="Proteomes" id="UP000316095"/>
    </source>
</evidence>
<dbReference type="InterPro" id="IPR015943">
    <property type="entry name" value="WD40/YVTN_repeat-like_dom_sf"/>
</dbReference>
<dbReference type="OrthoDB" id="9765809at2"/>
<evidence type="ECO:0000313" key="10">
    <source>
        <dbReference type="EMBL" id="TWT64169.1"/>
    </source>
</evidence>
<dbReference type="PROSITE" id="PS00108">
    <property type="entry name" value="PROTEIN_KINASE_ST"/>
    <property type="match status" value="1"/>
</dbReference>
<dbReference type="InterPro" id="IPR036322">
    <property type="entry name" value="WD40_repeat_dom_sf"/>
</dbReference>
<evidence type="ECO:0000256" key="6">
    <source>
        <dbReference type="PROSITE-ProRule" id="PRU10141"/>
    </source>
</evidence>
<dbReference type="Gene3D" id="1.10.510.10">
    <property type="entry name" value="Transferase(Phosphotransferase) domain 1"/>
    <property type="match status" value="1"/>
</dbReference>
<dbReference type="InterPro" id="IPR017441">
    <property type="entry name" value="Protein_kinase_ATP_BS"/>
</dbReference>
<dbReference type="PROSITE" id="PS00678">
    <property type="entry name" value="WD_REPEATS_1"/>
    <property type="match status" value="8"/>
</dbReference>
<feature type="coiled-coil region" evidence="7">
    <location>
        <begin position="539"/>
        <end position="566"/>
    </location>
</feature>
<reference evidence="10 11" key="1">
    <citation type="submission" date="2019-02" db="EMBL/GenBank/DDBJ databases">
        <title>Deep-cultivation of Planctomycetes and their phenomic and genomic characterization uncovers novel biology.</title>
        <authorList>
            <person name="Wiegand S."/>
            <person name="Jogler M."/>
            <person name="Boedeker C."/>
            <person name="Pinto D."/>
            <person name="Vollmers J."/>
            <person name="Rivas-Marin E."/>
            <person name="Kohn T."/>
            <person name="Peeters S.H."/>
            <person name="Heuer A."/>
            <person name="Rast P."/>
            <person name="Oberbeckmann S."/>
            <person name="Bunk B."/>
            <person name="Jeske O."/>
            <person name="Meyerdierks A."/>
            <person name="Storesund J.E."/>
            <person name="Kallscheuer N."/>
            <person name="Luecker S."/>
            <person name="Lage O.M."/>
            <person name="Pohl T."/>
            <person name="Merkel B.J."/>
            <person name="Hornburger P."/>
            <person name="Mueller R.-W."/>
            <person name="Bruemmer F."/>
            <person name="Labrenz M."/>
            <person name="Spormann A.M."/>
            <person name="Op Den Camp H."/>
            <person name="Overmann J."/>
            <person name="Amann R."/>
            <person name="Jetten M.S.M."/>
            <person name="Mascher T."/>
            <person name="Medema M.H."/>
            <person name="Devos D.P."/>
            <person name="Kaster A.-K."/>
            <person name="Ovreas L."/>
            <person name="Rohde M."/>
            <person name="Galperin M.Y."/>
            <person name="Jogler C."/>
        </authorList>
    </citation>
    <scope>NUCLEOTIDE SEQUENCE [LARGE SCALE GENOMIC DNA]</scope>
    <source>
        <strain evidence="10 11">Pan54</strain>
    </source>
</reference>
<feature type="repeat" description="WD" evidence="5">
    <location>
        <begin position="927"/>
        <end position="959"/>
    </location>
</feature>
<feature type="repeat" description="WD" evidence="5">
    <location>
        <begin position="829"/>
        <end position="870"/>
    </location>
</feature>
<dbReference type="SUPFAM" id="SSF50978">
    <property type="entry name" value="WD40 repeat-like"/>
    <property type="match status" value="4"/>
</dbReference>
<dbReference type="InterPro" id="IPR020472">
    <property type="entry name" value="WD40_PAC1"/>
</dbReference>
<dbReference type="CDD" id="cd14014">
    <property type="entry name" value="STKc_PknB_like"/>
    <property type="match status" value="1"/>
</dbReference>
<feature type="repeat" description="WD" evidence="5">
    <location>
        <begin position="1642"/>
        <end position="1673"/>
    </location>
</feature>
<sequence length="1691" mass="186982">MTSNSDEKLPEKNPDPQKPSAGDETLQEEDFQIDEVNREGERTIQMDDDADSLDDSSEDSGTGQQTIVDEDLFGVHHQAGDQTMVEIPEGHSTDFPDDPGATYVSDDDLVPDDGGRTMEMSNDELTADESRTIVDLDSADTDGMKTMVDDSQVGDDFDLSKTWGVEINAITDPGMTIRAAEIEQTSGPGTHSIPRRELIESGKQDFPKGEYQLLNILGEGGMGVVWEARQKAIERNVAIKMIKTRMAKKPKQVEKFIAEAVVTGDLAHPNIVPIHELGQDTEGNYFYAMKHVQGTPWNKVIRNKSLHENLDYLLRTCDAIAFAHARGIMHRDLKPENIMLGDFGEVLVMDWGLALPTEEFTKKDLICSTHGMGGTPAYMAPEMATGPLDRVSYSSDVYLLGAILYEIISGYPPHRGKSSQECLAAAMRNKIAPIEQHNELADIAFKSMALSPSDRYQTVKEFQGVIRDYLAHEKSLTLSDRATKELDKATTTRDYAQFARSVFGFEEAITLWPENEEAHQGLRSSRAAYATTALQKLDFDLAESLINDAEEENQDLLTRIRVAKQDRLTRKRMFQIAKGAVAVLAVAIFVIIGTSYYLINEEYQRAVLAEKEANNQKNIAIGEKKEADRQRGIAQIERDNAEENRVLAVMAQKTAEEEEEKALAQKKIAEEQTIIAVEQRSVAEKARKEEQYKSYIASIGLAAAKVEENAFSDALSLLEACPPELRHWEWGRLMYLCSQSAASYPCGAPVDGLALSPDNTQMATASWDGQIRIWDVASEQVLHSMAHDGIYVHAVDWAPSANLIASGSNDKNGNLKFWNPVTGDLVGSFKAHSDDVVGVRFSDDGNWLMTCSYDNTAKLWKVIDNQEVQAVCTMRGHTWWVWDAAFIPGFDPQDPEKNRVVTVSQDGKAIIWEIAADAQSAEPKVEYLEHNGPVYTVDYHPQGQAVATGGYDRTIQYWKPADIQPFDFGAAVNGEQIETQQHITFNEHTGPVRSVRFSYDGELLTSGSQDNSIKVWDLKATSAIKTFRGHDSAVRACVMTQDGRSLLSCSEDQRAIRWSVDDYAEIQTLNGQELTGHRDAILSAQFSPNSQQVLTASRDRSAWLWNIQTGKPDVIFQEGHQYLSSSALFLKDERILATAAADNSVRFWNTSTGAEIVRFPSTGRSGLVAISSDETLMATGSEDDRILIWDLSNILSDPKPLLKQELSGHQHSVTALCFIQGTHQLVSGDAHGRCIKWETDQARILWKNRDHTLKISEIRQADSPPVLLTASHDRTIGVRSIETGEEIVSRVMKHDGPVISFDVSKDGKTVASVTAIPESTQESTSSTELSIWKLTEKPTVKQFMLTGNVVNDIITAENGQVCYATCGNNTVQRIETATGRSELFIDGAEHGGLLWSSLISQDGRRLLTIGGIDARLWDVSTRRERMSFGPHGAVASAAMNPNGKTIVTGSWDRSLKFWDVASGQSQRKITNAHQGYINDVEFSHDGRYFLSTGDDGLVILWDFQEATEVLRIPADQSGINVAVFSPDDKQILTASRNRTLKLWNAEDGKLIREFEKAHDWSILSARFSPDGTRVISGSEDNKAILWDASTGKPISELKGHTAAVTSVAYSVDGKRILTASRDNTAKLWDATAGNEGNEILTLKKHQQEVTAVDFSSNSLEVLTGSRDGTAIIWPAINWGMNPAAINVVIEE</sequence>
<keyword evidence="10" id="KW-0808">Transferase</keyword>
<keyword evidence="4 6" id="KW-0067">ATP-binding</keyword>
<dbReference type="PANTHER" id="PTHR44129">
    <property type="entry name" value="WD REPEAT-CONTAINING PROTEIN POP1"/>
    <property type="match status" value="1"/>
</dbReference>
<feature type="repeat" description="WD" evidence="5">
    <location>
        <begin position="1597"/>
        <end position="1638"/>
    </location>
</feature>
<keyword evidence="11" id="KW-1185">Reference proteome</keyword>
<feature type="repeat" description="WD" evidence="5">
    <location>
        <begin position="1117"/>
        <end position="1158"/>
    </location>
</feature>
<comment type="caution">
    <text evidence="10">The sequence shown here is derived from an EMBL/GenBank/DDBJ whole genome shotgun (WGS) entry which is preliminary data.</text>
</comment>
<evidence type="ECO:0000256" key="4">
    <source>
        <dbReference type="ARBA" id="ARBA00022840"/>
    </source>
</evidence>
<name>A0A5C5XNP9_9PLAN</name>
<dbReference type="InterPro" id="IPR050349">
    <property type="entry name" value="WD_LIS1/nudF_dynein_reg"/>
</dbReference>
<dbReference type="PROSITE" id="PS50011">
    <property type="entry name" value="PROTEIN_KINASE_DOM"/>
    <property type="match status" value="1"/>
</dbReference>
<proteinExistence type="predicted"/>
<evidence type="ECO:0000259" key="9">
    <source>
        <dbReference type="PROSITE" id="PS50011"/>
    </source>
</evidence>
<feature type="compositionally biased region" description="Basic and acidic residues" evidence="8">
    <location>
        <begin position="1"/>
        <end position="15"/>
    </location>
</feature>
<feature type="region of interest" description="Disordered" evidence="8">
    <location>
        <begin position="1"/>
        <end position="68"/>
    </location>
</feature>
<keyword evidence="7" id="KW-0175">Coiled coil</keyword>
<feature type="repeat" description="WD" evidence="5">
    <location>
        <begin position="750"/>
        <end position="784"/>
    </location>
</feature>
<dbReference type="Gene3D" id="3.30.200.20">
    <property type="entry name" value="Phosphorylase Kinase, domain 1"/>
    <property type="match status" value="1"/>
</dbReference>
<evidence type="ECO:0000256" key="5">
    <source>
        <dbReference type="PROSITE-ProRule" id="PRU00221"/>
    </source>
</evidence>
<dbReference type="PROSITE" id="PS50294">
    <property type="entry name" value="WD_REPEATS_REGION"/>
    <property type="match status" value="12"/>
</dbReference>
<dbReference type="EMBL" id="SJPG01000001">
    <property type="protein sequence ID" value="TWT64169.1"/>
    <property type="molecule type" value="Genomic_DNA"/>
</dbReference>
<feature type="repeat" description="WD" evidence="5">
    <location>
        <begin position="1427"/>
        <end position="1468"/>
    </location>
</feature>
<feature type="repeat" description="WD" evidence="5">
    <location>
        <begin position="1512"/>
        <end position="1553"/>
    </location>
</feature>
<feature type="repeat" description="WD" evidence="5">
    <location>
        <begin position="985"/>
        <end position="1026"/>
    </location>
</feature>
<dbReference type="InterPro" id="IPR008271">
    <property type="entry name" value="Ser/Thr_kinase_AS"/>
</dbReference>
<dbReference type="Pfam" id="PF00069">
    <property type="entry name" value="Pkinase"/>
    <property type="match status" value="1"/>
</dbReference>
<dbReference type="EC" id="2.7.11.1" evidence="10"/>
<evidence type="ECO:0000256" key="2">
    <source>
        <dbReference type="ARBA" id="ARBA00022737"/>
    </source>
</evidence>
<feature type="coiled-coil region" evidence="7">
    <location>
        <begin position="624"/>
        <end position="672"/>
    </location>
</feature>
<dbReference type="PROSITE" id="PS00107">
    <property type="entry name" value="PROTEIN_KINASE_ATP"/>
    <property type="match status" value="1"/>
</dbReference>
<feature type="repeat" description="WD" evidence="5">
    <location>
        <begin position="1027"/>
        <end position="1068"/>
    </location>
</feature>
<dbReference type="Gene3D" id="2.130.10.10">
    <property type="entry name" value="YVTN repeat-like/Quinoprotein amine dehydrogenase"/>
    <property type="match status" value="8"/>
</dbReference>
<dbReference type="InterPro" id="IPR019775">
    <property type="entry name" value="WD40_repeat_CS"/>
</dbReference>
<feature type="repeat" description="WD" evidence="5">
    <location>
        <begin position="1555"/>
        <end position="1596"/>
    </location>
</feature>
<feature type="repeat" description="WD" evidence="5">
    <location>
        <begin position="1168"/>
        <end position="1193"/>
    </location>
</feature>
<feature type="compositionally biased region" description="Basic and acidic residues" evidence="8">
    <location>
        <begin position="35"/>
        <end position="45"/>
    </location>
</feature>
<dbReference type="InterPro" id="IPR001680">
    <property type="entry name" value="WD40_rpt"/>
</dbReference>
<feature type="repeat" description="WD" evidence="5">
    <location>
        <begin position="1074"/>
        <end position="1115"/>
    </location>
</feature>
<dbReference type="SMART" id="SM00320">
    <property type="entry name" value="WD40"/>
    <property type="match status" value="19"/>
</dbReference>
<organism evidence="10 11">
    <name type="scientific">Rubinisphaera italica</name>
    <dbReference type="NCBI Taxonomy" id="2527969"/>
    <lineage>
        <taxon>Bacteria</taxon>
        <taxon>Pseudomonadati</taxon>
        <taxon>Planctomycetota</taxon>
        <taxon>Planctomycetia</taxon>
        <taxon>Planctomycetales</taxon>
        <taxon>Planctomycetaceae</taxon>
        <taxon>Rubinisphaera</taxon>
    </lineage>
</organism>
<keyword evidence="1 5" id="KW-0853">WD repeat</keyword>
<dbReference type="GO" id="GO:0005524">
    <property type="term" value="F:ATP binding"/>
    <property type="evidence" value="ECO:0007669"/>
    <property type="project" value="UniProtKB-UniRule"/>
</dbReference>
<dbReference type="SUPFAM" id="SSF56112">
    <property type="entry name" value="Protein kinase-like (PK-like)"/>
    <property type="match status" value="1"/>
</dbReference>
<keyword evidence="10" id="KW-0418">Kinase</keyword>
<feature type="domain" description="Protein kinase" evidence="9">
    <location>
        <begin position="211"/>
        <end position="470"/>
    </location>
</feature>
<dbReference type="CDD" id="cd00200">
    <property type="entry name" value="WD40"/>
    <property type="match status" value="3"/>
</dbReference>